<evidence type="ECO:0000256" key="12">
    <source>
        <dbReference type="HAMAP-Rule" id="MF_01965"/>
    </source>
</evidence>
<evidence type="ECO:0000256" key="5">
    <source>
        <dbReference type="ARBA" id="ARBA00022840"/>
    </source>
</evidence>
<evidence type="ECO:0000256" key="4">
    <source>
        <dbReference type="ARBA" id="ARBA00022741"/>
    </source>
</evidence>
<comment type="similarity">
    <text evidence="3">In the C-terminal section; belongs to the NnrD/CARKD family.</text>
</comment>
<evidence type="ECO:0000256" key="8">
    <source>
        <dbReference type="ARBA" id="ARBA00023239"/>
    </source>
</evidence>
<dbReference type="GO" id="GO:0052855">
    <property type="term" value="F:ADP-dependent NAD(P)H-hydrate dehydratase activity"/>
    <property type="evidence" value="ECO:0007669"/>
    <property type="project" value="UniProtKB-UniRule"/>
</dbReference>
<dbReference type="GO" id="GO:0005524">
    <property type="term" value="F:ATP binding"/>
    <property type="evidence" value="ECO:0007669"/>
    <property type="project" value="UniProtKB-KW"/>
</dbReference>
<comment type="catalytic activity">
    <reaction evidence="10 12">
        <text>(6S)-NADHX + ADP = AMP + phosphate + NADH + H(+)</text>
        <dbReference type="Rhea" id="RHEA:32223"/>
        <dbReference type="ChEBI" id="CHEBI:15378"/>
        <dbReference type="ChEBI" id="CHEBI:43474"/>
        <dbReference type="ChEBI" id="CHEBI:57945"/>
        <dbReference type="ChEBI" id="CHEBI:64074"/>
        <dbReference type="ChEBI" id="CHEBI:456215"/>
        <dbReference type="ChEBI" id="CHEBI:456216"/>
        <dbReference type="EC" id="4.2.1.136"/>
    </reaction>
</comment>
<accession>A0A8S8X8R1</accession>
<dbReference type="Pfam" id="PF03853">
    <property type="entry name" value="YjeF_N"/>
    <property type="match status" value="1"/>
</dbReference>
<dbReference type="AlphaFoldDB" id="A0A8S8X8R1"/>
<comment type="function">
    <text evidence="12">Catalyzes the dehydration of the S-form of NAD(P)HX at the expense of ADP, which is converted to AMP. Together with NAD(P)HX epimerase, which catalyzes the epimerization of the S- and R-forms, the enzyme allows the repair of both epimers of NAD(P)HX, a damaged form of NAD(P)H that is a result of enzymatic or heat-dependent hydration.</text>
</comment>
<dbReference type="EMBL" id="BOPV01000001">
    <property type="protein sequence ID" value="GIL37909.1"/>
    <property type="molecule type" value="Genomic_DNA"/>
</dbReference>
<evidence type="ECO:0000256" key="7">
    <source>
        <dbReference type="ARBA" id="ARBA00023027"/>
    </source>
</evidence>
<feature type="binding site" evidence="12">
    <location>
        <position position="306"/>
    </location>
    <ligand>
        <name>AMP</name>
        <dbReference type="ChEBI" id="CHEBI:456215"/>
    </ligand>
</feature>
<evidence type="ECO:0000256" key="11">
    <source>
        <dbReference type="ARBA" id="ARBA00049209"/>
    </source>
</evidence>
<feature type="domain" description="YjeF N-terminal" evidence="14">
    <location>
        <begin position="1"/>
        <end position="94"/>
    </location>
</feature>
<dbReference type="InterPro" id="IPR004443">
    <property type="entry name" value="YjeF_N_dom"/>
</dbReference>
<feature type="binding site" evidence="12">
    <location>
        <position position="138"/>
    </location>
    <ligand>
        <name>(6S)-NADPHX</name>
        <dbReference type="ChEBI" id="CHEBI:64076"/>
    </ligand>
</feature>
<dbReference type="Pfam" id="PF01256">
    <property type="entry name" value="Carb_kinase"/>
    <property type="match status" value="1"/>
</dbReference>
<dbReference type="SUPFAM" id="SSF53613">
    <property type="entry name" value="Ribokinase-like"/>
    <property type="match status" value="1"/>
</dbReference>
<dbReference type="NCBIfam" id="TIGR00196">
    <property type="entry name" value="yjeF_cterm"/>
    <property type="match status" value="1"/>
</dbReference>
<dbReference type="GO" id="GO:0046496">
    <property type="term" value="P:nicotinamide nucleotide metabolic process"/>
    <property type="evidence" value="ECO:0007669"/>
    <property type="project" value="UniProtKB-UniRule"/>
</dbReference>
<dbReference type="InterPro" id="IPR036652">
    <property type="entry name" value="YjeF_N_dom_sf"/>
</dbReference>
<dbReference type="PROSITE" id="PS51383">
    <property type="entry name" value="YJEF_C_3"/>
    <property type="match status" value="1"/>
</dbReference>
<comment type="similarity">
    <text evidence="2">In the N-terminal section; belongs to the NnrE/AIBP family.</text>
</comment>
<evidence type="ECO:0000256" key="10">
    <source>
        <dbReference type="ARBA" id="ARBA00048238"/>
    </source>
</evidence>
<evidence type="ECO:0000313" key="16">
    <source>
        <dbReference type="Proteomes" id="UP000681075"/>
    </source>
</evidence>
<name>A0A8S8X8R1_9PROT</name>
<dbReference type="PANTHER" id="PTHR12592:SF0">
    <property type="entry name" value="ATP-DEPENDENT (S)-NAD(P)H-HYDRATE DEHYDRATASE"/>
    <property type="match status" value="1"/>
</dbReference>
<keyword evidence="5 12" id="KW-0067">ATP-binding</keyword>
<dbReference type="PANTHER" id="PTHR12592">
    <property type="entry name" value="ATP-DEPENDENT (S)-NAD(P)H-HYDRATE DEHYDRATASE FAMILY MEMBER"/>
    <property type="match status" value="1"/>
</dbReference>
<protein>
    <recommendedName>
        <fullName evidence="12">ADP-dependent (S)-NAD(P)H-hydrate dehydratase</fullName>
        <ecNumber evidence="12">4.2.1.136</ecNumber>
    </recommendedName>
    <alternativeName>
        <fullName evidence="12">ADP-dependent NAD(P)HX dehydratase</fullName>
    </alternativeName>
</protein>
<keyword evidence="8 12" id="KW-0456">Lyase</keyword>
<dbReference type="Gene3D" id="3.40.1190.20">
    <property type="match status" value="1"/>
</dbReference>
<dbReference type="CDD" id="cd01171">
    <property type="entry name" value="YXKO-related"/>
    <property type="match status" value="1"/>
</dbReference>
<comment type="cofactor">
    <cofactor evidence="12">
        <name>Mg(2+)</name>
        <dbReference type="ChEBI" id="CHEBI:18420"/>
    </cofactor>
</comment>
<evidence type="ECO:0000259" key="13">
    <source>
        <dbReference type="PROSITE" id="PS51383"/>
    </source>
</evidence>
<dbReference type="GO" id="GO:0052856">
    <property type="term" value="F:NAD(P)HX epimerase activity"/>
    <property type="evidence" value="ECO:0007669"/>
    <property type="project" value="TreeGrafter"/>
</dbReference>
<dbReference type="GO" id="GO:0110051">
    <property type="term" value="P:metabolite repair"/>
    <property type="evidence" value="ECO:0007669"/>
    <property type="project" value="TreeGrafter"/>
</dbReference>
<dbReference type="Proteomes" id="UP000681075">
    <property type="component" value="Unassembled WGS sequence"/>
</dbReference>
<dbReference type="Gene3D" id="3.40.50.10260">
    <property type="entry name" value="YjeF N-terminal domain"/>
    <property type="match status" value="1"/>
</dbReference>
<reference evidence="15" key="1">
    <citation type="submission" date="2021-02" db="EMBL/GenBank/DDBJ databases">
        <title>Genome sequence of Rhodospirillales sp. strain TMPK1 isolated from soil.</title>
        <authorList>
            <person name="Nakai R."/>
            <person name="Kusada H."/>
            <person name="Tamaki H."/>
        </authorList>
    </citation>
    <scope>NUCLEOTIDE SEQUENCE</scope>
    <source>
        <strain evidence="15">TMPK1</strain>
    </source>
</reference>
<comment type="cofactor">
    <cofactor evidence="1">
        <name>K(+)</name>
        <dbReference type="ChEBI" id="CHEBI:29103"/>
    </cofactor>
</comment>
<comment type="subunit">
    <text evidence="12">Homotetramer.</text>
</comment>
<dbReference type="SUPFAM" id="SSF64153">
    <property type="entry name" value="YjeF N-terminal domain-like"/>
    <property type="match status" value="1"/>
</dbReference>
<proteinExistence type="inferred from homology"/>
<feature type="binding site" evidence="12">
    <location>
        <position position="201"/>
    </location>
    <ligand>
        <name>(6S)-NADPHX</name>
        <dbReference type="ChEBI" id="CHEBI:64076"/>
    </ligand>
</feature>
<feature type="binding site" evidence="12">
    <location>
        <position position="307"/>
    </location>
    <ligand>
        <name>(6S)-NADPHX</name>
        <dbReference type="ChEBI" id="CHEBI:64076"/>
    </ligand>
</feature>
<dbReference type="PROSITE" id="PS51385">
    <property type="entry name" value="YJEF_N"/>
    <property type="match status" value="1"/>
</dbReference>
<organism evidence="15 16">
    <name type="scientific">Roseiterribacter gracilis</name>
    <dbReference type="NCBI Taxonomy" id="2812848"/>
    <lineage>
        <taxon>Bacteria</taxon>
        <taxon>Pseudomonadati</taxon>
        <taxon>Pseudomonadota</taxon>
        <taxon>Alphaproteobacteria</taxon>
        <taxon>Rhodospirillales</taxon>
        <taxon>Roseiterribacteraceae</taxon>
        <taxon>Roseiterribacter</taxon>
    </lineage>
</organism>
<sequence length="364" mass="37472">MQLIVDALFGAGLARDLTGDARALIEAMDAHPAPVVAIDLPSGLDGDSGAVRGAAPSAMLTVTFARKKPAHLFAPAYVGDVVVADIGIADAIVAQLRPRLFESAPALWRDLFPWPARDAHKYARGHAVVWGGAQMTGAARLAAHAAARIGAGLVTISAPRDVWSIYALWRADILVEPRDELGDWKRTLEDPRRNAVLIGPGAGLDQPLVAATEMADGKQLVLDADALTAFAGHALPRGALLTPHDGEFKRLFALDGADRLGSVRRAAAASACTLLLKGPATIIASPDGTAIVSTNGTPYLATAGTGDVLAGLCVGLLAQQVAPLVAGAIAAWLHGACARRVGPGLVAQDLSERLPAILADLACG</sequence>
<evidence type="ECO:0000256" key="1">
    <source>
        <dbReference type="ARBA" id="ARBA00001958"/>
    </source>
</evidence>
<keyword evidence="7 12" id="KW-0520">NAD</keyword>
<comment type="caution">
    <text evidence="15">The sequence shown here is derived from an EMBL/GenBank/DDBJ whole genome shotgun (WGS) entry which is preliminary data.</text>
</comment>
<feature type="binding site" evidence="12">
    <location>
        <position position="244"/>
    </location>
    <ligand>
        <name>(6S)-NADPHX</name>
        <dbReference type="ChEBI" id="CHEBI:64076"/>
    </ligand>
</feature>
<comment type="function">
    <text evidence="9">Bifunctional enzyme that catalyzes the epimerization of the S- and R-forms of NAD(P)HX and the dehydration of the S-form of NAD(P)HX at the expense of ADP, which is converted to AMP. This allows the repair of both epimers of NAD(P)HX, a damaged form of NAD(P)H that is a result of enzymatic or heat-dependent hydration.</text>
</comment>
<comment type="catalytic activity">
    <reaction evidence="11 12">
        <text>(6S)-NADPHX + ADP = AMP + phosphate + NADPH + H(+)</text>
        <dbReference type="Rhea" id="RHEA:32235"/>
        <dbReference type="ChEBI" id="CHEBI:15378"/>
        <dbReference type="ChEBI" id="CHEBI:43474"/>
        <dbReference type="ChEBI" id="CHEBI:57783"/>
        <dbReference type="ChEBI" id="CHEBI:64076"/>
        <dbReference type="ChEBI" id="CHEBI:456215"/>
        <dbReference type="ChEBI" id="CHEBI:456216"/>
        <dbReference type="EC" id="4.2.1.136"/>
    </reaction>
</comment>
<dbReference type="HAMAP" id="MF_01965">
    <property type="entry name" value="NADHX_dehydratase"/>
    <property type="match status" value="1"/>
</dbReference>
<feature type="binding site" evidence="12">
    <location>
        <begin position="277"/>
        <end position="281"/>
    </location>
    <ligand>
        <name>AMP</name>
        <dbReference type="ChEBI" id="CHEBI:456215"/>
    </ligand>
</feature>
<feature type="domain" description="YjeF C-terminal" evidence="13">
    <location>
        <begin position="104"/>
        <end position="361"/>
    </location>
</feature>
<evidence type="ECO:0000256" key="2">
    <source>
        <dbReference type="ARBA" id="ARBA00006001"/>
    </source>
</evidence>
<dbReference type="EC" id="4.2.1.136" evidence="12"/>
<keyword evidence="4 12" id="KW-0547">Nucleotide-binding</keyword>
<keyword evidence="16" id="KW-1185">Reference proteome</keyword>
<dbReference type="InterPro" id="IPR000631">
    <property type="entry name" value="CARKD"/>
</dbReference>
<keyword evidence="6 12" id="KW-0521">NADP</keyword>
<gene>
    <name evidence="12" type="primary">nnrD</name>
    <name evidence="15" type="ORF">TMPK1_01460</name>
</gene>
<evidence type="ECO:0000256" key="6">
    <source>
        <dbReference type="ARBA" id="ARBA00022857"/>
    </source>
</evidence>
<evidence type="ECO:0000313" key="15">
    <source>
        <dbReference type="EMBL" id="GIL37909.1"/>
    </source>
</evidence>
<comment type="similarity">
    <text evidence="12">Belongs to the NnrD/CARKD family.</text>
</comment>
<dbReference type="InterPro" id="IPR029056">
    <property type="entry name" value="Ribokinase-like"/>
</dbReference>
<evidence type="ECO:0000256" key="9">
    <source>
        <dbReference type="ARBA" id="ARBA00025153"/>
    </source>
</evidence>
<evidence type="ECO:0000256" key="3">
    <source>
        <dbReference type="ARBA" id="ARBA00009524"/>
    </source>
</evidence>
<evidence type="ECO:0000259" key="14">
    <source>
        <dbReference type="PROSITE" id="PS51385"/>
    </source>
</evidence>